<feature type="transmembrane region" description="Helical" evidence="1">
    <location>
        <begin position="86"/>
        <end position="108"/>
    </location>
</feature>
<dbReference type="WBParaSite" id="nRc.2.0.1.t45641-RA">
    <property type="protein sequence ID" value="nRc.2.0.1.t45641-RA"/>
    <property type="gene ID" value="nRc.2.0.1.g45641"/>
</dbReference>
<keyword evidence="1" id="KW-0812">Transmembrane</keyword>
<feature type="transmembrane region" description="Helical" evidence="1">
    <location>
        <begin position="157"/>
        <end position="179"/>
    </location>
</feature>
<dbReference type="Proteomes" id="UP000887565">
    <property type="component" value="Unplaced"/>
</dbReference>
<name>A0A915L4G3_ROMCU</name>
<feature type="transmembrane region" description="Helical" evidence="1">
    <location>
        <begin position="120"/>
        <end position="145"/>
    </location>
</feature>
<evidence type="ECO:0000256" key="1">
    <source>
        <dbReference type="SAM" id="Phobius"/>
    </source>
</evidence>
<keyword evidence="1" id="KW-1133">Transmembrane helix</keyword>
<accession>A0A915L4G3</accession>
<evidence type="ECO:0000313" key="3">
    <source>
        <dbReference type="WBParaSite" id="nRc.2.0.1.t45641-RA"/>
    </source>
</evidence>
<sequence>ILEAENRVKTILCHWHKFFLCHVPIDTNVREQKSCLCMIPRPRMTRMCGGYPRFSLSMSEMNPHDDDPDSVYYCFGGRLHVKEASYVLGVVRAFGFSALLFRQSYIVYHLRNKSQFGAAIYLPVLATTLFLLLNFWAILTVLIALRSNNPAHLKYVMTYVIFSVFYFLISMVLTLMAFVTDFDGLEFMRVQLENTDGRDFPGVPTDKKTFKDGIAANTVIIFVMYLLGYVFDMKWHRIIEKLEKFLKEEAIRALRRRPVLYENFSPSSAIAGGAIGPCSPETSTAIADDPISTSHVELVPAT</sequence>
<protein>
    <submittedName>
        <fullName evidence="3">Uncharacterized protein</fullName>
    </submittedName>
</protein>
<keyword evidence="1" id="KW-0472">Membrane</keyword>
<dbReference type="AlphaFoldDB" id="A0A915L4G3"/>
<reference evidence="3" key="1">
    <citation type="submission" date="2022-11" db="UniProtKB">
        <authorList>
            <consortium name="WormBaseParasite"/>
        </authorList>
    </citation>
    <scope>IDENTIFICATION</scope>
</reference>
<feature type="transmembrane region" description="Helical" evidence="1">
    <location>
        <begin position="214"/>
        <end position="231"/>
    </location>
</feature>
<proteinExistence type="predicted"/>
<evidence type="ECO:0000313" key="2">
    <source>
        <dbReference type="Proteomes" id="UP000887565"/>
    </source>
</evidence>
<organism evidence="2 3">
    <name type="scientific">Romanomermis culicivorax</name>
    <name type="common">Nematode worm</name>
    <dbReference type="NCBI Taxonomy" id="13658"/>
    <lineage>
        <taxon>Eukaryota</taxon>
        <taxon>Metazoa</taxon>
        <taxon>Ecdysozoa</taxon>
        <taxon>Nematoda</taxon>
        <taxon>Enoplea</taxon>
        <taxon>Dorylaimia</taxon>
        <taxon>Mermithida</taxon>
        <taxon>Mermithoidea</taxon>
        <taxon>Mermithidae</taxon>
        <taxon>Romanomermis</taxon>
    </lineage>
</organism>
<keyword evidence="2" id="KW-1185">Reference proteome</keyword>